<accession>A0ABQ3H6B3</accession>
<gene>
    <name evidence="1" type="ORF">GCM10011419_01880</name>
</gene>
<reference evidence="2" key="1">
    <citation type="journal article" date="2019" name="Int. J. Syst. Evol. Microbiol.">
        <title>The Global Catalogue of Microorganisms (GCM) 10K type strain sequencing project: providing services to taxonomists for standard genome sequencing and annotation.</title>
        <authorList>
            <consortium name="The Broad Institute Genomics Platform"/>
            <consortium name="The Broad Institute Genome Sequencing Center for Infectious Disease"/>
            <person name="Wu L."/>
            <person name="Ma J."/>
        </authorList>
    </citation>
    <scope>NUCLEOTIDE SEQUENCE [LARGE SCALE GENOMIC DNA]</scope>
    <source>
        <strain evidence="2">KCTC 23713</strain>
    </source>
</reference>
<dbReference type="Proteomes" id="UP000662678">
    <property type="component" value="Unassembled WGS sequence"/>
</dbReference>
<evidence type="ECO:0000313" key="2">
    <source>
        <dbReference type="Proteomes" id="UP000662678"/>
    </source>
</evidence>
<sequence length="184" mass="20613">MGTLDPDWLDAVKVGRTLLDAQIYAQPPEVTPHKGRRPGRRTRGAIKITSAEKELVVKYAPALIRIIWHTPLVGTDKGDPDTVGELLVELEKRNMGLLALTLSAPIEDLSKVLEDEKAVIKRYEAIACSHALRPLGGCRARLTDPHGLEVLARWPHLERFSQLFSLHSYWEVMPPELIAESLWS</sequence>
<name>A0ABQ3H6B3_9NEIS</name>
<protein>
    <submittedName>
        <fullName evidence="1">Uncharacterized protein</fullName>
    </submittedName>
</protein>
<organism evidence="1 2">
    <name type="scientific">Vogesella fluminis</name>
    <dbReference type="NCBI Taxonomy" id="1069161"/>
    <lineage>
        <taxon>Bacteria</taxon>
        <taxon>Pseudomonadati</taxon>
        <taxon>Pseudomonadota</taxon>
        <taxon>Betaproteobacteria</taxon>
        <taxon>Neisseriales</taxon>
        <taxon>Chromobacteriaceae</taxon>
        <taxon>Vogesella</taxon>
    </lineage>
</organism>
<proteinExistence type="predicted"/>
<keyword evidence="2" id="KW-1185">Reference proteome</keyword>
<comment type="caution">
    <text evidence="1">The sequence shown here is derived from an EMBL/GenBank/DDBJ whole genome shotgun (WGS) entry which is preliminary data.</text>
</comment>
<dbReference type="EMBL" id="BMYP01000002">
    <property type="protein sequence ID" value="GHD70919.1"/>
    <property type="molecule type" value="Genomic_DNA"/>
</dbReference>
<evidence type="ECO:0000313" key="1">
    <source>
        <dbReference type="EMBL" id="GHD70919.1"/>
    </source>
</evidence>